<keyword evidence="1" id="KW-0547">Nucleotide-binding</keyword>
<feature type="domain" description="Sigma-54 factor interaction" evidence="3">
    <location>
        <begin position="309"/>
        <end position="516"/>
    </location>
</feature>
<dbReference type="CDD" id="cd00009">
    <property type="entry name" value="AAA"/>
    <property type="match status" value="1"/>
</dbReference>
<dbReference type="Pfam" id="PF00989">
    <property type="entry name" value="PAS"/>
    <property type="match status" value="1"/>
</dbReference>
<evidence type="ECO:0000313" key="5">
    <source>
        <dbReference type="EMBL" id="MPM49184.1"/>
    </source>
</evidence>
<dbReference type="Gene3D" id="3.30.450.20">
    <property type="entry name" value="PAS domain"/>
    <property type="match status" value="1"/>
</dbReference>
<dbReference type="InterPro" id="IPR025662">
    <property type="entry name" value="Sigma_54_int_dom_ATP-bd_1"/>
</dbReference>
<dbReference type="GO" id="GO:0003677">
    <property type="term" value="F:DNA binding"/>
    <property type="evidence" value="ECO:0007669"/>
    <property type="project" value="InterPro"/>
</dbReference>
<sequence>MFVCNGTGDGPDSVASPEDIVNLASSLQQRGAKLFLSRKGTQQIVESALGIQVVGLNNTLTDYMKMILERQVGGGFIAFFSYGALSDEVMLMCEMLHIRAKNYTFTSPEDSYDAVTAAMADGATYGIGGAWTSVAATAGGLPHAILENSSESIVNALDVALQIRAIQREEAVKQRQLKTRMEMYQAVLNATHDAIISVNEQGTVQVVNPVAERIIGKSALELLGHPIEEVLPNTKLPEVLRTGRPQTNQIMQFGKTWTNTNRLPILVDNDVRGVVATFQDIRQLQTTEQKIRLKLHEKGLVAKYTFADIQGASPAILSTIQIAKSYAMSSAAVLIHGETGVGKELFAQSIHNGSSRRNGPFVALNCAAVANNLLESELFGYEEGAFTGASRGGREGLFELAHGGTIFLDEIGEISTETQVALLRVLQEKEIRRVGGSRVIPVDVRVITATNRDLIEEILKKRFREDLYYRLNVLDLEIPPLRARGRDVKILGLHFFKKLSGSAASELHKRFLEILH</sequence>
<dbReference type="InterPro" id="IPR010524">
    <property type="entry name" value="Sig_transdc_resp-reg_PrpR_N"/>
</dbReference>
<dbReference type="InterPro" id="IPR003593">
    <property type="entry name" value="AAA+_ATPase"/>
</dbReference>
<dbReference type="Gene3D" id="3.40.50.2300">
    <property type="match status" value="1"/>
</dbReference>
<keyword evidence="2" id="KW-0067">ATP-binding</keyword>
<reference evidence="5" key="1">
    <citation type="submission" date="2019-08" db="EMBL/GenBank/DDBJ databases">
        <authorList>
            <person name="Kucharzyk K."/>
            <person name="Murdoch R.W."/>
            <person name="Higgins S."/>
            <person name="Loffler F."/>
        </authorList>
    </citation>
    <scope>NUCLEOTIDE SEQUENCE</scope>
</reference>
<proteinExistence type="predicted"/>
<dbReference type="GO" id="GO:0000156">
    <property type="term" value="F:phosphorelay response regulator activity"/>
    <property type="evidence" value="ECO:0007669"/>
    <property type="project" value="InterPro"/>
</dbReference>
<dbReference type="GO" id="GO:0006355">
    <property type="term" value="P:regulation of DNA-templated transcription"/>
    <property type="evidence" value="ECO:0007669"/>
    <property type="project" value="InterPro"/>
</dbReference>
<organism evidence="5">
    <name type="scientific">bioreactor metagenome</name>
    <dbReference type="NCBI Taxonomy" id="1076179"/>
    <lineage>
        <taxon>unclassified sequences</taxon>
        <taxon>metagenomes</taxon>
        <taxon>ecological metagenomes</taxon>
    </lineage>
</organism>
<dbReference type="Pfam" id="PF06506">
    <property type="entry name" value="PrpR_N"/>
    <property type="match status" value="1"/>
</dbReference>
<dbReference type="InterPro" id="IPR000014">
    <property type="entry name" value="PAS"/>
</dbReference>
<comment type="caution">
    <text evidence="5">The sequence shown here is derived from an EMBL/GenBank/DDBJ whole genome shotgun (WGS) entry which is preliminary data.</text>
</comment>
<dbReference type="Pfam" id="PF00158">
    <property type="entry name" value="Sigma54_activat"/>
    <property type="match status" value="1"/>
</dbReference>
<dbReference type="PROSITE" id="PS50045">
    <property type="entry name" value="SIGMA54_INTERACT_4"/>
    <property type="match status" value="1"/>
</dbReference>
<feature type="domain" description="PAS" evidence="4">
    <location>
        <begin position="180"/>
        <end position="224"/>
    </location>
</feature>
<dbReference type="AlphaFoldDB" id="A0A645AHQ6"/>
<protein>
    <submittedName>
        <fullName evidence="5">Anaerobic nitric oxide reductase transcription regulator NorR</fullName>
    </submittedName>
</protein>
<evidence type="ECO:0000256" key="1">
    <source>
        <dbReference type="ARBA" id="ARBA00022741"/>
    </source>
</evidence>
<dbReference type="SUPFAM" id="SSF55785">
    <property type="entry name" value="PYP-like sensor domain (PAS domain)"/>
    <property type="match status" value="1"/>
</dbReference>
<dbReference type="PANTHER" id="PTHR32071">
    <property type="entry name" value="TRANSCRIPTIONAL REGULATORY PROTEIN"/>
    <property type="match status" value="1"/>
</dbReference>
<dbReference type="SUPFAM" id="SSF52540">
    <property type="entry name" value="P-loop containing nucleoside triphosphate hydrolases"/>
    <property type="match status" value="1"/>
</dbReference>
<dbReference type="InterPro" id="IPR025943">
    <property type="entry name" value="Sigma_54_int_dom_ATP-bd_2"/>
</dbReference>
<gene>
    <name evidence="5" type="primary">norR_104</name>
    <name evidence="5" type="ORF">SDC9_95912</name>
</gene>
<dbReference type="FunFam" id="3.40.50.300:FF:000006">
    <property type="entry name" value="DNA-binding transcriptional regulator NtrC"/>
    <property type="match status" value="1"/>
</dbReference>
<dbReference type="Gene3D" id="3.40.50.300">
    <property type="entry name" value="P-loop containing nucleotide triphosphate hydrolases"/>
    <property type="match status" value="1"/>
</dbReference>
<dbReference type="NCBIfam" id="TIGR00229">
    <property type="entry name" value="sensory_box"/>
    <property type="match status" value="1"/>
</dbReference>
<evidence type="ECO:0000259" key="3">
    <source>
        <dbReference type="PROSITE" id="PS50045"/>
    </source>
</evidence>
<dbReference type="InterPro" id="IPR002078">
    <property type="entry name" value="Sigma_54_int"/>
</dbReference>
<dbReference type="InterPro" id="IPR027417">
    <property type="entry name" value="P-loop_NTPase"/>
</dbReference>
<dbReference type="PROSITE" id="PS00675">
    <property type="entry name" value="SIGMA54_INTERACT_1"/>
    <property type="match status" value="1"/>
</dbReference>
<dbReference type="InterPro" id="IPR035965">
    <property type="entry name" value="PAS-like_dom_sf"/>
</dbReference>
<dbReference type="SMART" id="SM00382">
    <property type="entry name" value="AAA"/>
    <property type="match status" value="1"/>
</dbReference>
<evidence type="ECO:0000256" key="2">
    <source>
        <dbReference type="ARBA" id="ARBA00022840"/>
    </source>
</evidence>
<dbReference type="SUPFAM" id="SSF159800">
    <property type="entry name" value="PrpR receptor domain-like"/>
    <property type="match status" value="1"/>
</dbReference>
<name>A0A645AHQ6_9ZZZZ</name>
<dbReference type="PROSITE" id="PS00676">
    <property type="entry name" value="SIGMA54_INTERACT_2"/>
    <property type="match status" value="1"/>
</dbReference>
<dbReference type="EMBL" id="VSSQ01012414">
    <property type="protein sequence ID" value="MPM49184.1"/>
    <property type="molecule type" value="Genomic_DNA"/>
</dbReference>
<dbReference type="Gene3D" id="3.40.50.10660">
    <property type="entry name" value="PrpR receptor domain-like"/>
    <property type="match status" value="1"/>
</dbReference>
<evidence type="ECO:0000259" key="4">
    <source>
        <dbReference type="PROSITE" id="PS50112"/>
    </source>
</evidence>
<dbReference type="PANTHER" id="PTHR32071:SF57">
    <property type="entry name" value="C4-DICARBOXYLATE TRANSPORT TRANSCRIPTIONAL REGULATORY PROTEIN DCTD"/>
    <property type="match status" value="1"/>
</dbReference>
<dbReference type="GO" id="GO:0005524">
    <property type="term" value="F:ATP binding"/>
    <property type="evidence" value="ECO:0007669"/>
    <property type="project" value="UniProtKB-KW"/>
</dbReference>
<dbReference type="SMART" id="SM00091">
    <property type="entry name" value="PAS"/>
    <property type="match status" value="1"/>
</dbReference>
<dbReference type="PROSITE" id="PS50112">
    <property type="entry name" value="PAS"/>
    <property type="match status" value="1"/>
</dbReference>
<dbReference type="InterPro" id="IPR013767">
    <property type="entry name" value="PAS_fold"/>
</dbReference>
<dbReference type="CDD" id="cd00130">
    <property type="entry name" value="PAS"/>
    <property type="match status" value="1"/>
</dbReference>
<accession>A0A645AHQ6</accession>